<dbReference type="InterPro" id="IPR011762">
    <property type="entry name" value="COA_CT_N"/>
</dbReference>
<evidence type="ECO:0000259" key="20">
    <source>
        <dbReference type="PROSITE" id="PS50980"/>
    </source>
</evidence>
<dbReference type="HOGENOM" id="CLU_015486_2_0_11"/>
<accession>G8X3M1</accession>
<comment type="subunit">
    <text evidence="5">Acetyl-CoA carboxylase is a heterotetramer composed of biotin carboxyl carrier protein (AccB), biotin carboxylase (AccC) and two subunits of ACCase subunit beta/alpha.</text>
</comment>
<comment type="function">
    <text evidence="15 18">Component of the acetyl coenzyme A carboxylase (ACC) complex. Biotin carboxylase (BC) catalyzes the carboxylation of biotin on its carrier protein (BCCP) and then the CO(2) group is transferred by the transcarboxylase to acetyl-CoA to form malonyl-CoA.</text>
</comment>
<dbReference type="GO" id="GO:0008270">
    <property type="term" value="F:zinc ion binding"/>
    <property type="evidence" value="ECO:0007669"/>
    <property type="project" value="UniProtKB-UniRule"/>
</dbReference>
<keyword evidence="12 17" id="KW-0067">ATP-binding</keyword>
<feature type="binding site" evidence="18">
    <location>
        <position position="34"/>
    </location>
    <ligand>
        <name>Zn(2+)</name>
        <dbReference type="ChEBI" id="CHEBI:29105"/>
    </ligand>
</feature>
<dbReference type="EMBL" id="CP003219">
    <property type="protein sequence ID" value="AEW97393.1"/>
    <property type="molecule type" value="Genomic_DNA"/>
</dbReference>
<dbReference type="GO" id="GO:0009317">
    <property type="term" value="C:acetyl-CoA carboxylase complex"/>
    <property type="evidence" value="ECO:0007669"/>
    <property type="project" value="InterPro"/>
</dbReference>
<dbReference type="InterPro" id="IPR000438">
    <property type="entry name" value="Acetyl_CoA_COase_Trfase_b_su"/>
</dbReference>
<keyword evidence="7 17" id="KW-0444">Lipid biosynthesis</keyword>
<keyword evidence="14 17" id="KW-0275">Fatty acid biosynthesis</keyword>
<dbReference type="GO" id="GO:2001295">
    <property type="term" value="P:malonyl-CoA biosynthetic process"/>
    <property type="evidence" value="ECO:0007669"/>
    <property type="project" value="UniProtKB-UniRule"/>
</dbReference>
<evidence type="ECO:0000256" key="13">
    <source>
        <dbReference type="ARBA" id="ARBA00023098"/>
    </source>
</evidence>
<dbReference type="PROSITE" id="PS50989">
    <property type="entry name" value="COA_CT_CTER"/>
    <property type="match status" value="1"/>
</dbReference>
<dbReference type="eggNOG" id="COG0777">
    <property type="taxonomic scope" value="Bacteria"/>
</dbReference>
<evidence type="ECO:0000256" key="9">
    <source>
        <dbReference type="ARBA" id="ARBA00022741"/>
    </source>
</evidence>
<evidence type="ECO:0000256" key="3">
    <source>
        <dbReference type="ARBA" id="ARBA00006276"/>
    </source>
</evidence>
<organism evidence="22 23">
    <name type="scientific">Streptantibioticus cattleyicolor (strain ATCC 35852 / DSM 46488 / JCM 4925 / NBRC 14057 / NRRL 8057)</name>
    <name type="common">Streptomyces cattleya</name>
    <dbReference type="NCBI Taxonomy" id="1003195"/>
    <lineage>
        <taxon>Bacteria</taxon>
        <taxon>Bacillati</taxon>
        <taxon>Actinomycetota</taxon>
        <taxon>Actinomycetes</taxon>
        <taxon>Kitasatosporales</taxon>
        <taxon>Streptomycetaceae</taxon>
        <taxon>Streptantibioticus</taxon>
    </lineage>
</organism>
<dbReference type="PRINTS" id="PR01069">
    <property type="entry name" value="ACCCTRFRASEA"/>
</dbReference>
<dbReference type="Proteomes" id="UP000007842">
    <property type="component" value="Chromosome"/>
</dbReference>
<dbReference type="PANTHER" id="PTHR42853:SF3">
    <property type="entry name" value="ACETYL-COENZYME A CARBOXYLASE CARBOXYL TRANSFERASE SUBUNIT ALPHA, CHLOROPLASTIC"/>
    <property type="match status" value="1"/>
</dbReference>
<dbReference type="STRING" id="1003195.SCATT_50220"/>
<keyword evidence="6 17" id="KW-0963">Cytoplasm</keyword>
<keyword evidence="18" id="KW-0862">Zinc</keyword>
<keyword evidence="23" id="KW-1185">Reference proteome</keyword>
<dbReference type="InterPro" id="IPR029045">
    <property type="entry name" value="ClpP/crotonase-like_dom_sf"/>
</dbReference>
<proteinExistence type="inferred from homology"/>
<keyword evidence="10 18" id="KW-0863">Zinc-finger</keyword>
<feature type="domain" description="CoA carboxyltransferase C-terminal" evidence="21">
    <location>
        <begin position="285"/>
        <end position="529"/>
    </location>
</feature>
<evidence type="ECO:0000256" key="16">
    <source>
        <dbReference type="ARBA" id="ARBA00049152"/>
    </source>
</evidence>
<dbReference type="KEGG" id="scy:SCATT_50220"/>
<evidence type="ECO:0000256" key="17">
    <source>
        <dbReference type="HAMAP-Rule" id="MF_00823"/>
    </source>
</evidence>
<keyword evidence="11 17" id="KW-0276">Fatty acid metabolism</keyword>
<evidence type="ECO:0000256" key="1">
    <source>
        <dbReference type="ARBA" id="ARBA00004496"/>
    </source>
</evidence>
<dbReference type="Pfam" id="PF03255">
    <property type="entry name" value="ACCA"/>
    <property type="match status" value="1"/>
</dbReference>
<dbReference type="InterPro" id="IPR011763">
    <property type="entry name" value="COA_CT_C"/>
</dbReference>
<evidence type="ECO:0000256" key="6">
    <source>
        <dbReference type="ARBA" id="ARBA00022490"/>
    </source>
</evidence>
<evidence type="ECO:0000256" key="8">
    <source>
        <dbReference type="ARBA" id="ARBA00022679"/>
    </source>
</evidence>
<feature type="binding site" evidence="18">
    <location>
        <position position="18"/>
    </location>
    <ligand>
        <name>Zn(2+)</name>
        <dbReference type="ChEBI" id="CHEBI:29105"/>
    </ligand>
</feature>
<gene>
    <name evidence="18" type="primary">accD</name>
    <name evidence="17" type="synonym">accA</name>
    <name evidence="22" type="ordered locus">SCATT_50220</name>
</gene>
<dbReference type="GO" id="GO:0006633">
    <property type="term" value="P:fatty acid biosynthetic process"/>
    <property type="evidence" value="ECO:0007669"/>
    <property type="project" value="UniProtKB-KW"/>
</dbReference>
<sequence length="585" mass="60888">MTSPAPATGVEWARCHNCQAIVYGRSFARAAKTCPECGRHAQLTAAERIAQLLDDGTGEPLEPGRTLQDPLGFTDSRPYPERLAEARAHTGADSAVLAATGLIQGSPVVIAAMDFRFMGGSMGSAEGEAVTTAAEAALARRIPLVIATASGGARMQEGVYSLFQMAKTAQALAALDEAGVLTVSIVSDPTYGGVAASFATLTDVIIAEPGARMGFAGPRVIEQTIRERLPDGFQTAEFLLAHGLVDAVLPRSRHRDALATLVRAATRRDAPAGGPADHGAIVRDPALLPVRPAWDAVRTARDTARPTTLDHLGRLLDEFVELHGDRASGDCRAVVAGLGLLDGRPLAVIGHQKGHTTKELADHEFGLATPDGYRKAARVMRLAAKLGVPVLTLIDTPGAYPGVDAERNGQAVAIAENLRLMSQLPVPLVAVVLGEGGSGGALALAVADRVLVGENAVYSVISPEGCAAILWHDRAAAPEAAEALGLDARSLLGHGLVDGVVPEPEGGAQRDPDQAAERLRGAVRAAFGELAGVPAPELVAARRRRFRRTGVAPPGGSERRPGRSPDLTSPPPDPPFDPPEDKDLA</sequence>
<comment type="catalytic activity">
    <reaction evidence="16 17">
        <text>N(6)-carboxybiotinyl-L-lysyl-[protein] + acetyl-CoA = N(6)-biotinyl-L-lysyl-[protein] + malonyl-CoA</text>
        <dbReference type="Rhea" id="RHEA:54728"/>
        <dbReference type="Rhea" id="RHEA-COMP:10505"/>
        <dbReference type="Rhea" id="RHEA-COMP:10506"/>
        <dbReference type="ChEBI" id="CHEBI:57288"/>
        <dbReference type="ChEBI" id="CHEBI:57384"/>
        <dbReference type="ChEBI" id="CHEBI:83144"/>
        <dbReference type="ChEBI" id="CHEBI:83145"/>
        <dbReference type="EC" id="2.1.3.15"/>
    </reaction>
</comment>
<dbReference type="PANTHER" id="PTHR42853">
    <property type="entry name" value="ACETYL-COENZYME A CARBOXYLASE CARBOXYL TRANSFERASE SUBUNIT ALPHA"/>
    <property type="match status" value="1"/>
</dbReference>
<comment type="cofactor">
    <cofactor evidence="18">
        <name>Zn(2+)</name>
        <dbReference type="ChEBI" id="CHEBI:29105"/>
    </cofactor>
    <text evidence="18">Binds 1 zinc ion per subunit.</text>
</comment>
<dbReference type="GO" id="GO:0005524">
    <property type="term" value="F:ATP binding"/>
    <property type="evidence" value="ECO:0007669"/>
    <property type="project" value="UniProtKB-KW"/>
</dbReference>
<feature type="binding site" evidence="18">
    <location>
        <position position="15"/>
    </location>
    <ligand>
        <name>Zn(2+)</name>
        <dbReference type="ChEBI" id="CHEBI:29105"/>
    </ligand>
</feature>
<dbReference type="Gene3D" id="3.90.226.10">
    <property type="entry name" value="2-enoyl-CoA Hydratase, Chain A, domain 1"/>
    <property type="match status" value="2"/>
</dbReference>
<dbReference type="GO" id="GO:0016743">
    <property type="term" value="F:carboxyl- or carbamoyltransferase activity"/>
    <property type="evidence" value="ECO:0007669"/>
    <property type="project" value="UniProtKB-UniRule"/>
</dbReference>
<evidence type="ECO:0000256" key="12">
    <source>
        <dbReference type="ARBA" id="ARBA00022840"/>
    </source>
</evidence>
<comment type="similarity">
    <text evidence="4">In the N-terminal section; belongs to the AccD/PCCB family.</text>
</comment>
<comment type="function">
    <text evidence="17">Component of the acetyl coenzyme A carboxylase (ACC) complex. First, biotin carboxylase catalyzes the carboxylation of biotin on its carrier protein (BCCP) and then the CO(2) group is transferred by the carboxyltransferase to acetyl-CoA to form malonyl-CoA.</text>
</comment>
<dbReference type="SUPFAM" id="SSF52096">
    <property type="entry name" value="ClpP/crotonase"/>
    <property type="match status" value="2"/>
</dbReference>
<evidence type="ECO:0000256" key="10">
    <source>
        <dbReference type="ARBA" id="ARBA00022771"/>
    </source>
</evidence>
<evidence type="ECO:0000256" key="5">
    <source>
        <dbReference type="ARBA" id="ARBA00011664"/>
    </source>
</evidence>
<feature type="zinc finger region" description="C4-type" evidence="18">
    <location>
        <begin position="15"/>
        <end position="37"/>
    </location>
</feature>
<keyword evidence="8 17" id="KW-0808">Transferase</keyword>
<dbReference type="HAMAP" id="MF_00823">
    <property type="entry name" value="AcetylCoA_CT_alpha"/>
    <property type="match status" value="1"/>
</dbReference>
<comment type="pathway">
    <text evidence="2 17">Lipid metabolism; malonyl-CoA biosynthesis; malonyl-CoA from acetyl-CoA: step 1/1.</text>
</comment>
<dbReference type="GO" id="GO:0003989">
    <property type="term" value="F:acetyl-CoA carboxylase activity"/>
    <property type="evidence" value="ECO:0007669"/>
    <property type="project" value="InterPro"/>
</dbReference>
<evidence type="ECO:0000256" key="4">
    <source>
        <dbReference type="ARBA" id="ARBA00010284"/>
    </source>
</evidence>
<comment type="subunit">
    <text evidence="17">Acetyl-CoA carboxylase is a heterohexamer composed of biotin carboxyl carrier protein (AccB), biotin carboxylase (AccC) and two subunits each of ACCase subunit alpha (AccA) and ACCase subunit beta (AccD).</text>
</comment>
<keyword evidence="9 17" id="KW-0547">Nucleotide-binding</keyword>
<evidence type="ECO:0000256" key="18">
    <source>
        <dbReference type="HAMAP-Rule" id="MF_01395"/>
    </source>
</evidence>
<comment type="similarity">
    <text evidence="18">Belongs to the AccD/PCCB family.</text>
</comment>
<comment type="similarity">
    <text evidence="17">Belongs to the AccA family.</text>
</comment>
<dbReference type="eggNOG" id="COG0825">
    <property type="taxonomic scope" value="Bacteria"/>
</dbReference>
<dbReference type="AlphaFoldDB" id="G8X3M1"/>
<evidence type="ECO:0000256" key="19">
    <source>
        <dbReference type="SAM" id="MobiDB-lite"/>
    </source>
</evidence>
<keyword evidence="18" id="KW-0479">Metal-binding</keyword>
<dbReference type="UniPathway" id="UPA00655">
    <property type="reaction ID" value="UER00711"/>
</dbReference>
<evidence type="ECO:0000256" key="7">
    <source>
        <dbReference type="ARBA" id="ARBA00022516"/>
    </source>
</evidence>
<dbReference type="HAMAP" id="MF_01395">
    <property type="entry name" value="AcetylCoA_CT_beta"/>
    <property type="match status" value="1"/>
</dbReference>
<dbReference type="NCBIfam" id="TIGR00515">
    <property type="entry name" value="accD"/>
    <property type="match status" value="1"/>
</dbReference>
<feature type="region of interest" description="Disordered" evidence="19">
    <location>
        <begin position="542"/>
        <end position="585"/>
    </location>
</feature>
<dbReference type="PROSITE" id="PS50980">
    <property type="entry name" value="COA_CT_NTER"/>
    <property type="match status" value="1"/>
</dbReference>
<name>G8X3M1_STREN</name>
<dbReference type="InterPro" id="IPR001095">
    <property type="entry name" value="Acetyl_CoA_COase_a_su"/>
</dbReference>
<dbReference type="PATRIC" id="fig|1003195.29.peg.5010"/>
<comment type="similarity">
    <text evidence="3">In the C-terminal section; belongs to the AccA family.</text>
</comment>
<evidence type="ECO:0000256" key="11">
    <source>
        <dbReference type="ARBA" id="ARBA00022832"/>
    </source>
</evidence>
<feature type="binding site" evidence="18">
    <location>
        <position position="37"/>
    </location>
    <ligand>
        <name>Zn(2+)</name>
        <dbReference type="ChEBI" id="CHEBI:29105"/>
    </ligand>
</feature>
<evidence type="ECO:0000313" key="23">
    <source>
        <dbReference type="Proteomes" id="UP000007842"/>
    </source>
</evidence>
<evidence type="ECO:0000256" key="2">
    <source>
        <dbReference type="ARBA" id="ARBA00004956"/>
    </source>
</evidence>
<dbReference type="NCBIfam" id="NF041504">
    <property type="entry name" value="AccA_sub"/>
    <property type="match status" value="1"/>
</dbReference>
<evidence type="ECO:0000256" key="14">
    <source>
        <dbReference type="ARBA" id="ARBA00023160"/>
    </source>
</evidence>
<evidence type="ECO:0000256" key="15">
    <source>
        <dbReference type="ARBA" id="ARBA00025280"/>
    </source>
</evidence>
<feature type="domain" description="CoA carboxyltransferase N-terminal" evidence="20">
    <location>
        <begin position="11"/>
        <end position="280"/>
    </location>
</feature>
<evidence type="ECO:0000313" key="22">
    <source>
        <dbReference type="EMBL" id="AEW97393.1"/>
    </source>
</evidence>
<keyword evidence="13 17" id="KW-0443">Lipid metabolism</keyword>
<protein>
    <recommendedName>
        <fullName evidence="17 18">Multifunctional fusion protein</fullName>
    </recommendedName>
    <domain>
        <recommendedName>
            <fullName evidence="17">Acetyl-coenzyme A carboxylase carboxyl transferase subunit alpha</fullName>
            <shortName evidence="17">ACCase subunit alpha</shortName>
            <shortName evidence="17">Acetyl-CoA carboxylase carboxyltransferase subunit alpha</shortName>
            <ecNumber evidence="17">2.1.3.15</ecNumber>
        </recommendedName>
    </domain>
    <domain>
        <recommendedName>
            <fullName evidence="18">Acetyl-coenzyme A carboxylase carboxyl transferase subunit beta</fullName>
            <shortName evidence="18">ACCase subunit beta</shortName>
            <shortName evidence="18">Acetyl-CoA carboxylase carboxyltransferase subunit beta</shortName>
        </recommendedName>
    </domain>
</protein>
<dbReference type="EC" id="2.1.3.15" evidence="17"/>
<comment type="subcellular location">
    <subcellularLocation>
        <location evidence="1 17">Cytoplasm</location>
    </subcellularLocation>
</comment>
<feature type="compositionally biased region" description="Pro residues" evidence="19">
    <location>
        <begin position="568"/>
        <end position="577"/>
    </location>
</feature>
<reference evidence="23" key="1">
    <citation type="submission" date="2011-12" db="EMBL/GenBank/DDBJ databases">
        <title>Complete genome sequence of Streptomyces cattleya strain DSM 46488.</title>
        <authorList>
            <person name="Ou H.-Y."/>
            <person name="Li P."/>
            <person name="Zhao C."/>
            <person name="O'Hagan D."/>
            <person name="Deng Z."/>
        </authorList>
    </citation>
    <scope>NUCLEOTIDE SEQUENCE [LARGE SCALE GENOMIC DNA]</scope>
    <source>
        <strain evidence="23">ATCC 35852 / DSM 46488 / JCM 4925 / NBRC 14057 / NRRL 8057</strain>
    </source>
</reference>
<evidence type="ECO:0000259" key="21">
    <source>
        <dbReference type="PROSITE" id="PS50989"/>
    </source>
</evidence>